<keyword evidence="2" id="KW-1185">Reference proteome</keyword>
<dbReference type="EMBL" id="ACEC01000007">
    <property type="protein sequence ID" value="EEG32222.1"/>
    <property type="molecule type" value="Genomic_DNA"/>
</dbReference>
<reference evidence="1 2" key="2">
    <citation type="submission" date="2009-02" db="EMBL/GenBank/DDBJ databases">
        <title>Draft genome sequence of Clostridium methylpentosum (DSM 5476).</title>
        <authorList>
            <person name="Sudarsanam P."/>
            <person name="Ley R."/>
            <person name="Guruge J."/>
            <person name="Turnbaugh P.J."/>
            <person name="Mahowald M."/>
            <person name="Liep D."/>
            <person name="Gordon J."/>
        </authorList>
    </citation>
    <scope>NUCLEOTIDE SEQUENCE [LARGE SCALE GENOMIC DNA]</scope>
    <source>
        <strain evidence="1 2">DSM 5476</strain>
    </source>
</reference>
<proteinExistence type="predicted"/>
<dbReference type="Proteomes" id="UP000003340">
    <property type="component" value="Unassembled WGS sequence"/>
</dbReference>
<evidence type="ECO:0000313" key="1">
    <source>
        <dbReference type="EMBL" id="EEG32222.1"/>
    </source>
</evidence>
<reference evidence="1 2" key="1">
    <citation type="submission" date="2009-01" db="EMBL/GenBank/DDBJ databases">
        <authorList>
            <person name="Fulton L."/>
            <person name="Clifton S."/>
            <person name="Fulton B."/>
            <person name="Xu J."/>
            <person name="Minx P."/>
            <person name="Pepin K.H."/>
            <person name="Johnson M."/>
            <person name="Bhonagiri V."/>
            <person name="Nash W.E."/>
            <person name="Mardis E.R."/>
            <person name="Wilson R.K."/>
        </authorList>
    </citation>
    <scope>NUCLEOTIDE SEQUENCE [LARGE SCALE GENOMIC DNA]</scope>
    <source>
        <strain evidence="1 2">DSM 5476</strain>
    </source>
</reference>
<evidence type="ECO:0000313" key="2">
    <source>
        <dbReference type="Proteomes" id="UP000003340"/>
    </source>
</evidence>
<protein>
    <submittedName>
        <fullName evidence="1">Uncharacterized protein</fullName>
    </submittedName>
</protein>
<accession>C0E8L3</accession>
<comment type="caution">
    <text evidence="1">The sequence shown here is derived from an EMBL/GenBank/DDBJ whole genome shotgun (WGS) entry which is preliminary data.</text>
</comment>
<gene>
    <name evidence="1" type="ORF">CLOSTMETH_00158</name>
</gene>
<dbReference type="AlphaFoldDB" id="C0E8L3"/>
<sequence length="41" mass="4678">MAMNFDQIGRIYVTSDNIAIIFLPAPVGGLYNFETFLRVRL</sequence>
<dbReference type="HOGENOM" id="CLU_3268087_0_0_9"/>
<name>C0E8L3_9FIRM</name>
<organism evidence="1 2">
    <name type="scientific">[Clostridium] methylpentosum DSM 5476</name>
    <dbReference type="NCBI Taxonomy" id="537013"/>
    <lineage>
        <taxon>Bacteria</taxon>
        <taxon>Bacillati</taxon>
        <taxon>Bacillota</taxon>
        <taxon>Clostridia</taxon>
        <taxon>Eubacteriales</taxon>
        <taxon>Oscillospiraceae</taxon>
        <taxon>Oscillospiraceae incertae sedis</taxon>
    </lineage>
</organism>